<evidence type="ECO:0000256" key="2">
    <source>
        <dbReference type="ARBA" id="ARBA00022617"/>
    </source>
</evidence>
<keyword evidence="11" id="KW-1185">Reference proteome</keyword>
<dbReference type="InterPro" id="IPR032858">
    <property type="entry name" value="CcoP_N"/>
</dbReference>
<evidence type="ECO:0000256" key="1">
    <source>
        <dbReference type="ARBA" id="ARBA00022448"/>
    </source>
</evidence>
<name>A0A9X2FJA3_9BACT</name>
<dbReference type="RefSeq" id="WP_252856136.1">
    <property type="nucleotide sequence ID" value="NZ_JAMXLR010000095.1"/>
</dbReference>
<keyword evidence="8" id="KW-0472">Membrane</keyword>
<dbReference type="InterPro" id="IPR050597">
    <property type="entry name" value="Cytochrome_c_Oxidase_Subunit"/>
</dbReference>
<evidence type="ECO:0000256" key="7">
    <source>
        <dbReference type="SAM" id="MobiDB-lite"/>
    </source>
</evidence>
<dbReference type="AlphaFoldDB" id="A0A9X2FJA3"/>
<dbReference type="Pfam" id="PF13442">
    <property type="entry name" value="Cytochrome_CBB3"/>
    <property type="match status" value="1"/>
</dbReference>
<evidence type="ECO:0000256" key="6">
    <source>
        <dbReference type="PROSITE-ProRule" id="PRU00433"/>
    </source>
</evidence>
<dbReference type="InterPro" id="IPR008168">
    <property type="entry name" value="Cyt_C_IC"/>
</dbReference>
<dbReference type="SUPFAM" id="SSF46626">
    <property type="entry name" value="Cytochrome c"/>
    <property type="match status" value="1"/>
</dbReference>
<dbReference type="InterPro" id="IPR038414">
    <property type="entry name" value="CcoP_N_sf"/>
</dbReference>
<feature type="transmembrane region" description="Helical" evidence="8">
    <location>
        <begin position="34"/>
        <end position="53"/>
    </location>
</feature>
<dbReference type="PRINTS" id="PR00605">
    <property type="entry name" value="CYTCHROMECIC"/>
</dbReference>
<keyword evidence="8" id="KW-1133">Transmembrane helix</keyword>
<evidence type="ECO:0000256" key="4">
    <source>
        <dbReference type="ARBA" id="ARBA00022982"/>
    </source>
</evidence>
<dbReference type="PANTHER" id="PTHR33751:SF1">
    <property type="entry name" value="CBB3-TYPE CYTOCHROME C OXIDASE SUBUNIT FIXP"/>
    <property type="match status" value="1"/>
</dbReference>
<dbReference type="PROSITE" id="PS51007">
    <property type="entry name" value="CYTC"/>
    <property type="match status" value="1"/>
</dbReference>
<feature type="compositionally biased region" description="Basic and acidic residues" evidence="7">
    <location>
        <begin position="203"/>
        <end position="213"/>
    </location>
</feature>
<dbReference type="GO" id="GO:0020037">
    <property type="term" value="F:heme binding"/>
    <property type="evidence" value="ECO:0007669"/>
    <property type="project" value="InterPro"/>
</dbReference>
<evidence type="ECO:0000259" key="9">
    <source>
        <dbReference type="PROSITE" id="PS51007"/>
    </source>
</evidence>
<dbReference type="GO" id="GO:0005506">
    <property type="term" value="F:iron ion binding"/>
    <property type="evidence" value="ECO:0007669"/>
    <property type="project" value="InterPro"/>
</dbReference>
<keyword evidence="5 6" id="KW-0408">Iron</keyword>
<dbReference type="Gene3D" id="1.10.760.10">
    <property type="entry name" value="Cytochrome c-like domain"/>
    <property type="match status" value="1"/>
</dbReference>
<sequence length="233" mass="25675">MSDNPIVGSEAEDELLSSHNYDGIQEYDNPTPGWWNWLFIATIAFAPFYILWFHSPTEPHNLEAQYDAAYAANMKLKFGDIQMQPTEAELVKYMHDEEWVGVGAATFATHCKQCHGAKGEGIVGSGPNLTDERYINVKKIEDIAKVIQEGAKNGAMPAWGNRLHPNEVVLAAAYVASLRGENLDGKPAEGDEIPPWPEPTEDVESKSGEKSDEQPTAEGEEDSDDNAEQPADK</sequence>
<keyword evidence="8" id="KW-0812">Transmembrane</keyword>
<keyword evidence="1" id="KW-0813">Transport</keyword>
<reference evidence="10" key="1">
    <citation type="submission" date="2022-06" db="EMBL/GenBank/DDBJ databases">
        <title>Aeoliella straminimaris, a novel planctomycete from sediments.</title>
        <authorList>
            <person name="Vitorino I.R."/>
            <person name="Lage O.M."/>
        </authorList>
    </citation>
    <scope>NUCLEOTIDE SEQUENCE</scope>
    <source>
        <strain evidence="10">ICT_H6.2</strain>
    </source>
</reference>
<dbReference type="Pfam" id="PF14715">
    <property type="entry name" value="FixP_N"/>
    <property type="match status" value="1"/>
</dbReference>
<protein>
    <submittedName>
        <fullName evidence="10">C-type cytochrome</fullName>
    </submittedName>
</protein>
<keyword evidence="2 6" id="KW-0349">Heme</keyword>
<dbReference type="InterPro" id="IPR009056">
    <property type="entry name" value="Cyt_c-like_dom"/>
</dbReference>
<proteinExistence type="predicted"/>
<gene>
    <name evidence="10" type="ORF">NG895_29310</name>
</gene>
<dbReference type="EMBL" id="JAMXLR010000095">
    <property type="protein sequence ID" value="MCO6048021.1"/>
    <property type="molecule type" value="Genomic_DNA"/>
</dbReference>
<evidence type="ECO:0000256" key="3">
    <source>
        <dbReference type="ARBA" id="ARBA00022723"/>
    </source>
</evidence>
<keyword evidence="4" id="KW-0249">Electron transport</keyword>
<dbReference type="PANTHER" id="PTHR33751">
    <property type="entry name" value="CBB3-TYPE CYTOCHROME C OXIDASE SUBUNIT FIXP"/>
    <property type="match status" value="1"/>
</dbReference>
<dbReference type="GO" id="GO:0009055">
    <property type="term" value="F:electron transfer activity"/>
    <property type="evidence" value="ECO:0007669"/>
    <property type="project" value="InterPro"/>
</dbReference>
<dbReference type="Proteomes" id="UP001155241">
    <property type="component" value="Unassembled WGS sequence"/>
</dbReference>
<evidence type="ECO:0000256" key="5">
    <source>
        <dbReference type="ARBA" id="ARBA00023004"/>
    </source>
</evidence>
<feature type="compositionally biased region" description="Acidic residues" evidence="7">
    <location>
        <begin position="218"/>
        <end position="227"/>
    </location>
</feature>
<feature type="region of interest" description="Disordered" evidence="7">
    <location>
        <begin position="182"/>
        <end position="233"/>
    </location>
</feature>
<accession>A0A9X2FJA3</accession>
<evidence type="ECO:0000313" key="10">
    <source>
        <dbReference type="EMBL" id="MCO6048021.1"/>
    </source>
</evidence>
<feature type="domain" description="Cytochrome c" evidence="9">
    <location>
        <begin position="98"/>
        <end position="179"/>
    </location>
</feature>
<evidence type="ECO:0000256" key="8">
    <source>
        <dbReference type="SAM" id="Phobius"/>
    </source>
</evidence>
<dbReference type="InterPro" id="IPR036909">
    <property type="entry name" value="Cyt_c-like_dom_sf"/>
</dbReference>
<keyword evidence="3 6" id="KW-0479">Metal-binding</keyword>
<organism evidence="10 11">
    <name type="scientific">Aeoliella straminimaris</name>
    <dbReference type="NCBI Taxonomy" id="2954799"/>
    <lineage>
        <taxon>Bacteria</taxon>
        <taxon>Pseudomonadati</taxon>
        <taxon>Planctomycetota</taxon>
        <taxon>Planctomycetia</taxon>
        <taxon>Pirellulales</taxon>
        <taxon>Lacipirellulaceae</taxon>
        <taxon>Aeoliella</taxon>
    </lineage>
</organism>
<dbReference type="Gene3D" id="6.10.280.130">
    <property type="match status" value="1"/>
</dbReference>
<evidence type="ECO:0000313" key="11">
    <source>
        <dbReference type="Proteomes" id="UP001155241"/>
    </source>
</evidence>
<comment type="caution">
    <text evidence="10">The sequence shown here is derived from an EMBL/GenBank/DDBJ whole genome shotgun (WGS) entry which is preliminary data.</text>
</comment>